<dbReference type="GO" id="GO:0008324">
    <property type="term" value="F:monoatomic cation transmembrane transporter activity"/>
    <property type="evidence" value="ECO:0007669"/>
    <property type="project" value="InterPro"/>
</dbReference>
<evidence type="ECO:0000256" key="2">
    <source>
        <dbReference type="ARBA" id="ARBA00022448"/>
    </source>
</evidence>
<evidence type="ECO:0000256" key="6">
    <source>
        <dbReference type="ARBA" id="ARBA00023136"/>
    </source>
</evidence>
<feature type="transmembrane region" description="Helical" evidence="7">
    <location>
        <begin position="100"/>
        <end position="125"/>
    </location>
</feature>
<comment type="subcellular location">
    <subcellularLocation>
        <location evidence="1">Membrane</location>
        <topology evidence="1">Multi-pass membrane protein</topology>
    </subcellularLocation>
</comment>
<keyword evidence="5 7" id="KW-1133">Transmembrane helix</keyword>
<evidence type="ECO:0000256" key="4">
    <source>
        <dbReference type="ARBA" id="ARBA00022737"/>
    </source>
</evidence>
<evidence type="ECO:0000313" key="9">
    <source>
        <dbReference type="EMBL" id="CAA9258654.1"/>
    </source>
</evidence>
<sequence length="592" mass="63262">MTPEVLLVFALLGGAAILFATEKVRPDIVAMGVLVSLVLTGLVKSDDAFSAFSNTAVIALGSVFVISEGLAQTGFAAMLARRILAFAGESERRLVLLVMLAGAGLSSFMHNTGTAAIFLPAVLTLAHQTGRSPSRLLFPLSIAILGGGSMTLIGTAPNILVSEAMRSRGEPGFGFFGFAPVAAPILFALIVVTVLFYDRLLPERQGRTGLIESYKLRDYMTELRVCSDSQLVGKKVEEFTRAVNGELRLVSLIRGDQRIFAPAATLPLRQDDLLLVRGRIDELHDISEKLRLITEPEFSLSAEMANDEELQMAEVTLSRRSPLAGQTLRSARVQEQFGLIVLAIWRQGAVMARRLRDVPLRFGDILLVQGPGHALERVQEERDLVLVGEVRASEARPRKLPLALLILAGVVALTILNLVPSTVALFLGAGAMVVTGCVTMDRAYEVIDWRTLFIVAGMLPLGKVMEETGTAGLIAGTMLGAVGNAAPVWLLGGVFLVTMLLSQVVSNDVSTLLVAPLAFTLAGTAGYSPLPFLMTVAIAAGIAFITPMSHGPNLLIMGPGNYRFRDFTLVGVPITLIVGAITLLVVPLVFPF</sequence>
<dbReference type="GO" id="GO:0005886">
    <property type="term" value="C:plasma membrane"/>
    <property type="evidence" value="ECO:0007669"/>
    <property type="project" value="TreeGrafter"/>
</dbReference>
<keyword evidence="4" id="KW-0677">Repeat</keyword>
<reference evidence="9" key="1">
    <citation type="submission" date="2020-02" db="EMBL/GenBank/DDBJ databases">
        <authorList>
            <person name="Meier V. D."/>
        </authorList>
    </citation>
    <scope>NUCLEOTIDE SEQUENCE</scope>
    <source>
        <strain evidence="9">AVDCRST_MAG26</strain>
    </source>
</reference>
<feature type="transmembrane region" description="Helical" evidence="7">
    <location>
        <begin position="509"/>
        <end position="527"/>
    </location>
</feature>
<evidence type="ECO:0000259" key="8">
    <source>
        <dbReference type="PROSITE" id="PS51202"/>
    </source>
</evidence>
<keyword evidence="3 7" id="KW-0812">Transmembrane</keyword>
<feature type="domain" description="RCK C-terminal" evidence="8">
    <location>
        <begin position="208"/>
        <end position="292"/>
    </location>
</feature>
<dbReference type="InterPro" id="IPR006037">
    <property type="entry name" value="RCK_C"/>
</dbReference>
<gene>
    <name evidence="9" type="ORF">AVDCRST_MAG26-2231</name>
</gene>
<dbReference type="PANTHER" id="PTHR43652:SF2">
    <property type="entry name" value="BASIC AMINO ACID ANTIPORTER YFCC-RELATED"/>
    <property type="match status" value="1"/>
</dbReference>
<feature type="transmembrane region" description="Helical" evidence="7">
    <location>
        <begin position="137"/>
        <end position="161"/>
    </location>
</feature>
<organism evidence="9">
    <name type="scientific">uncultured Chloroflexia bacterium</name>
    <dbReference type="NCBI Taxonomy" id="1672391"/>
    <lineage>
        <taxon>Bacteria</taxon>
        <taxon>Bacillati</taxon>
        <taxon>Chloroflexota</taxon>
        <taxon>Chloroflexia</taxon>
        <taxon>environmental samples</taxon>
    </lineage>
</organism>
<dbReference type="Pfam" id="PF03600">
    <property type="entry name" value="CitMHS"/>
    <property type="match status" value="1"/>
</dbReference>
<dbReference type="EMBL" id="CADCTK010000511">
    <property type="protein sequence ID" value="CAA9258654.1"/>
    <property type="molecule type" value="Genomic_DNA"/>
</dbReference>
<dbReference type="PROSITE" id="PS51202">
    <property type="entry name" value="RCK_C"/>
    <property type="match status" value="2"/>
</dbReference>
<dbReference type="Pfam" id="PF02080">
    <property type="entry name" value="TrkA_C"/>
    <property type="match status" value="2"/>
</dbReference>
<name>A0A6J4ISY4_9CHLR</name>
<dbReference type="InterPro" id="IPR051679">
    <property type="entry name" value="DASS-Related_Transporters"/>
</dbReference>
<evidence type="ECO:0000256" key="1">
    <source>
        <dbReference type="ARBA" id="ARBA00004141"/>
    </source>
</evidence>
<dbReference type="SUPFAM" id="SSF116726">
    <property type="entry name" value="TrkA C-terminal domain-like"/>
    <property type="match status" value="2"/>
</dbReference>
<proteinExistence type="predicted"/>
<dbReference type="CDD" id="cd01115">
    <property type="entry name" value="SLC13_permease"/>
    <property type="match status" value="1"/>
</dbReference>
<feature type="transmembrane region" description="Helical" evidence="7">
    <location>
        <begin position="57"/>
        <end position="80"/>
    </location>
</feature>
<evidence type="ECO:0000256" key="3">
    <source>
        <dbReference type="ARBA" id="ARBA00022692"/>
    </source>
</evidence>
<protein>
    <recommendedName>
        <fullName evidence="8">RCK C-terminal domain-containing protein</fullName>
    </recommendedName>
</protein>
<feature type="transmembrane region" description="Helical" evidence="7">
    <location>
        <begin position="28"/>
        <end position="45"/>
    </location>
</feature>
<dbReference type="PANTHER" id="PTHR43652">
    <property type="entry name" value="BASIC AMINO ACID ANTIPORTER YFCC-RELATED"/>
    <property type="match status" value="1"/>
</dbReference>
<feature type="transmembrane region" description="Helical" evidence="7">
    <location>
        <begin position="400"/>
        <end position="416"/>
    </location>
</feature>
<dbReference type="Gene3D" id="3.30.70.1450">
    <property type="entry name" value="Regulator of K+ conductance, C-terminal domain"/>
    <property type="match status" value="2"/>
</dbReference>
<dbReference type="InterPro" id="IPR004680">
    <property type="entry name" value="Cit_transptr-like_dom"/>
</dbReference>
<feature type="transmembrane region" description="Helical" evidence="7">
    <location>
        <begin position="533"/>
        <end position="555"/>
    </location>
</feature>
<keyword evidence="6 7" id="KW-0472">Membrane</keyword>
<dbReference type="GO" id="GO:0006813">
    <property type="term" value="P:potassium ion transport"/>
    <property type="evidence" value="ECO:0007669"/>
    <property type="project" value="InterPro"/>
</dbReference>
<evidence type="ECO:0000256" key="5">
    <source>
        <dbReference type="ARBA" id="ARBA00022989"/>
    </source>
</evidence>
<feature type="transmembrane region" description="Helical" evidence="7">
    <location>
        <begin position="173"/>
        <end position="197"/>
    </location>
</feature>
<feature type="transmembrane region" description="Helical" evidence="7">
    <location>
        <begin position="567"/>
        <end position="590"/>
    </location>
</feature>
<accession>A0A6J4ISY4</accession>
<feature type="transmembrane region" description="Helical" evidence="7">
    <location>
        <begin position="471"/>
        <end position="497"/>
    </location>
</feature>
<evidence type="ECO:0000256" key="7">
    <source>
        <dbReference type="SAM" id="Phobius"/>
    </source>
</evidence>
<dbReference type="AlphaFoldDB" id="A0A6J4ISY4"/>
<keyword evidence="2" id="KW-0813">Transport</keyword>
<dbReference type="InterPro" id="IPR036721">
    <property type="entry name" value="RCK_C_sf"/>
</dbReference>
<feature type="domain" description="RCK C-terminal" evidence="8">
    <location>
        <begin position="300"/>
        <end position="384"/>
    </location>
</feature>